<accession>A0A3R9X4B2</accession>
<dbReference type="RefSeq" id="WP_125671328.1">
    <property type="nucleotide sequence ID" value="NZ_RCOS01000081.1"/>
</dbReference>
<reference evidence="1 2" key="1">
    <citation type="submission" date="2018-10" db="EMBL/GenBank/DDBJ databases">
        <title>Co-occurring genomic capacity for anaerobic methane metabolism and dissimilatory sulfite reduction discovered in the Korarchaeota.</title>
        <authorList>
            <person name="Mckay L.J."/>
            <person name="Dlakic M."/>
            <person name="Fields M.W."/>
            <person name="Delmont T.O."/>
            <person name="Eren A.M."/>
            <person name="Jay Z.J."/>
            <person name="Klingelsmith K.B."/>
            <person name="Rusch D.B."/>
            <person name="Inskeep W.P."/>
        </authorList>
    </citation>
    <scope>NUCLEOTIDE SEQUENCE [LARGE SCALE GENOMIC DNA]</scope>
    <source>
        <strain evidence="1 2">MDKW</strain>
    </source>
</reference>
<protein>
    <submittedName>
        <fullName evidence="1">Uncharacterized protein</fullName>
    </submittedName>
</protein>
<gene>
    <name evidence="1" type="ORF">D6D85_07115</name>
</gene>
<name>A0A3R9X4B2_9CREN</name>
<proteinExistence type="predicted"/>
<evidence type="ECO:0000313" key="2">
    <source>
        <dbReference type="Proteomes" id="UP000277582"/>
    </source>
</evidence>
<keyword evidence="2" id="KW-1185">Reference proteome</keyword>
<comment type="caution">
    <text evidence="1">The sequence shown here is derived from an EMBL/GenBank/DDBJ whole genome shotgun (WGS) entry which is preliminary data.</text>
</comment>
<dbReference type="EMBL" id="RCOS01000081">
    <property type="protein sequence ID" value="RSN74980.1"/>
    <property type="molecule type" value="Genomic_DNA"/>
</dbReference>
<dbReference type="Proteomes" id="UP000277582">
    <property type="component" value="Unassembled WGS sequence"/>
</dbReference>
<organism evidence="1 2">
    <name type="scientific">Candidatus Methanodesulfokora washburnensis</name>
    <dbReference type="NCBI Taxonomy" id="2478471"/>
    <lineage>
        <taxon>Archaea</taxon>
        <taxon>Thermoproteota</taxon>
        <taxon>Candidatus Korarchaeia</taxon>
        <taxon>Candidatus Korarchaeia incertae sedis</taxon>
        <taxon>Candidatus Methanodesulfokora</taxon>
    </lineage>
</organism>
<sequence length="106" mass="11855">MATRDQARDALDKAVKLIEETRAILDYIANKEGDPIKLMLKSVIDEKLVSILSYVMIAKKFMDEGGSVDKLVEEVVEKRSMKSKEEAKRLLGRISTLGKKVIGTES</sequence>
<dbReference type="AlphaFoldDB" id="A0A3R9X4B2"/>
<evidence type="ECO:0000313" key="1">
    <source>
        <dbReference type="EMBL" id="RSN74980.1"/>
    </source>
</evidence>